<name>A0A0R1NUK3_9LACO</name>
<evidence type="ECO:0000313" key="2">
    <source>
        <dbReference type="Proteomes" id="UP000051311"/>
    </source>
</evidence>
<protein>
    <submittedName>
        <fullName evidence="1">Uncharacterized protein</fullName>
    </submittedName>
</protein>
<dbReference type="PATRIC" id="fig|1423748.3.peg.1492"/>
<reference evidence="1 2" key="1">
    <citation type="journal article" date="2015" name="Genome Announc.">
        <title>Expanding the biotechnology potential of lactobacilli through comparative genomics of 213 strains and associated genera.</title>
        <authorList>
            <person name="Sun Z."/>
            <person name="Harris H.M."/>
            <person name="McCann A."/>
            <person name="Guo C."/>
            <person name="Argimon S."/>
            <person name="Zhang W."/>
            <person name="Yang X."/>
            <person name="Jeffery I.B."/>
            <person name="Cooney J.C."/>
            <person name="Kagawa T.F."/>
            <person name="Liu W."/>
            <person name="Song Y."/>
            <person name="Salvetti E."/>
            <person name="Wrobel A."/>
            <person name="Rasinkangas P."/>
            <person name="Parkhill J."/>
            <person name="Rea M.C."/>
            <person name="O'Sullivan O."/>
            <person name="Ritari J."/>
            <person name="Douillard F.P."/>
            <person name="Paul Ross R."/>
            <person name="Yang R."/>
            <person name="Briner A.E."/>
            <person name="Felis G.E."/>
            <person name="de Vos W.M."/>
            <person name="Barrangou R."/>
            <person name="Klaenhammer T.R."/>
            <person name="Caufield P.W."/>
            <person name="Cui Y."/>
            <person name="Zhang H."/>
            <person name="O'Toole P.W."/>
        </authorList>
    </citation>
    <scope>NUCLEOTIDE SEQUENCE [LARGE SCALE GENOMIC DNA]</scope>
    <source>
        <strain evidence="1 2">DSM 10532</strain>
    </source>
</reference>
<dbReference type="STRING" id="1423748.FC37_GL001431"/>
<evidence type="ECO:0000313" key="1">
    <source>
        <dbReference type="EMBL" id="KRL21346.1"/>
    </source>
</evidence>
<sequence length="52" mass="6373">MIKKELNKLVEEMRFFKYKPKDNHELFAGWKDDGIRDHEIDWGEPKGKELPW</sequence>
<comment type="caution">
    <text evidence="1">The sequence shown here is derived from an EMBL/GenBank/DDBJ whole genome shotgun (WGS) entry which is preliminary data.</text>
</comment>
<organism evidence="1 2">
    <name type="scientific">Lactobacillus gallinarum DSM 10532 = JCM 2011</name>
    <dbReference type="NCBI Taxonomy" id="1423748"/>
    <lineage>
        <taxon>Bacteria</taxon>
        <taxon>Bacillati</taxon>
        <taxon>Bacillota</taxon>
        <taxon>Bacilli</taxon>
        <taxon>Lactobacillales</taxon>
        <taxon>Lactobacillaceae</taxon>
        <taxon>Lactobacillus</taxon>
    </lineage>
</organism>
<proteinExistence type="predicted"/>
<dbReference type="EMBL" id="AZEL01000047">
    <property type="protein sequence ID" value="KRL21346.1"/>
    <property type="molecule type" value="Genomic_DNA"/>
</dbReference>
<accession>A0A0R1NUK3</accession>
<gene>
    <name evidence="1" type="ORF">FC37_GL001431</name>
</gene>
<dbReference type="Proteomes" id="UP000051311">
    <property type="component" value="Unassembled WGS sequence"/>
</dbReference>
<dbReference type="AlphaFoldDB" id="A0A0R1NUK3"/>